<evidence type="ECO:0000313" key="3">
    <source>
        <dbReference type="Proteomes" id="UP001630127"/>
    </source>
</evidence>
<dbReference type="Proteomes" id="UP001630127">
    <property type="component" value="Unassembled WGS sequence"/>
</dbReference>
<proteinExistence type="predicted"/>
<accession>A0ABD3AUE7</accession>
<protein>
    <submittedName>
        <fullName evidence="2">Uncharacterized protein</fullName>
    </submittedName>
</protein>
<sequence>MKIMNGHGCVQKNTWTRFQPYVIKGNCDLEIKLQFGYIQTLNRGQDTLTKVNDSPGSNRMQYGSSWGPTVSCTNVSSIKRVHVGNMAPIACNIAQVSDQRFLALSASFIKRVHLGNTPIACNMVQVGDQRFPALSASSIQMAYLENLAPIVCNRVQVGDQRFLGLSASSIKRARSGNISRPLGNISRPSGHIHTVLPFKKVPYSKSAIPIGRGPYPTSAPFERRDLNRKGAYPNRGSIPPNVEFYEKRIPHQKNGCPS</sequence>
<keyword evidence="3" id="KW-1185">Reference proteome</keyword>
<evidence type="ECO:0000313" key="2">
    <source>
        <dbReference type="EMBL" id="KAL3534708.1"/>
    </source>
</evidence>
<dbReference type="AlphaFoldDB" id="A0ABD3AUE7"/>
<comment type="caution">
    <text evidence="2">The sequence shown here is derived from an EMBL/GenBank/DDBJ whole genome shotgun (WGS) entry which is preliminary data.</text>
</comment>
<dbReference type="EMBL" id="JBJUIK010000002">
    <property type="protein sequence ID" value="KAL3534708.1"/>
    <property type="molecule type" value="Genomic_DNA"/>
</dbReference>
<feature type="region of interest" description="Disordered" evidence="1">
    <location>
        <begin position="214"/>
        <end position="239"/>
    </location>
</feature>
<evidence type="ECO:0000256" key="1">
    <source>
        <dbReference type="SAM" id="MobiDB-lite"/>
    </source>
</evidence>
<organism evidence="2 3">
    <name type="scientific">Cinchona calisaya</name>
    <dbReference type="NCBI Taxonomy" id="153742"/>
    <lineage>
        <taxon>Eukaryota</taxon>
        <taxon>Viridiplantae</taxon>
        <taxon>Streptophyta</taxon>
        <taxon>Embryophyta</taxon>
        <taxon>Tracheophyta</taxon>
        <taxon>Spermatophyta</taxon>
        <taxon>Magnoliopsida</taxon>
        <taxon>eudicotyledons</taxon>
        <taxon>Gunneridae</taxon>
        <taxon>Pentapetalae</taxon>
        <taxon>asterids</taxon>
        <taxon>lamiids</taxon>
        <taxon>Gentianales</taxon>
        <taxon>Rubiaceae</taxon>
        <taxon>Cinchonoideae</taxon>
        <taxon>Cinchoneae</taxon>
        <taxon>Cinchona</taxon>
    </lineage>
</organism>
<reference evidence="2 3" key="1">
    <citation type="submission" date="2024-11" db="EMBL/GenBank/DDBJ databases">
        <title>A near-complete genome assembly of Cinchona calisaya.</title>
        <authorList>
            <person name="Lian D.C."/>
            <person name="Zhao X.W."/>
            <person name="Wei L."/>
        </authorList>
    </citation>
    <scope>NUCLEOTIDE SEQUENCE [LARGE SCALE GENOMIC DNA]</scope>
    <source>
        <tissue evidence="2">Nenye</tissue>
    </source>
</reference>
<gene>
    <name evidence="2" type="ORF">ACH5RR_003169</name>
</gene>
<name>A0ABD3AUE7_9GENT</name>